<evidence type="ECO:0000256" key="1">
    <source>
        <dbReference type="ARBA" id="ARBA00009437"/>
    </source>
</evidence>
<dbReference type="InterPro" id="IPR036390">
    <property type="entry name" value="WH_DNA-bd_sf"/>
</dbReference>
<comment type="similarity">
    <text evidence="1">Belongs to the LysR transcriptional regulatory family.</text>
</comment>
<keyword evidence="3 6" id="KW-0238">DNA-binding</keyword>
<dbReference type="SUPFAM" id="SSF46785">
    <property type="entry name" value="Winged helix' DNA-binding domain"/>
    <property type="match status" value="1"/>
</dbReference>
<sequence length="307" mass="33217">MDLTSLGDFNAVALHGGFGPASRALDRPKATLSRRVAELEEQLGVRLIERGSRTLRLTEEGLVLHERTRGLMTEIQEAGENVASRAPVPRGRLRISAPMVFAHVVLGQIATRFALAYPQVELEVVAEDRVVDPVEDGYDLVIRINPPSDEQLVGRRILGDQRWMVAAPTVSIPSASASDAQADAQADPDPLPVPAVMSAAAAAARVALWRVRVDGGEVRTFAPTPVLRLSSLLMVRDAVLNGVGAALLPRLLVEPDVLSGRLVGWGTEDGPPVEIWALYHSRRLLSAKVRAFMNLLQDLPGRERKPG</sequence>
<dbReference type="Proteomes" id="UP000572540">
    <property type="component" value="Unassembled WGS sequence"/>
</dbReference>
<dbReference type="PROSITE" id="PS50931">
    <property type="entry name" value="HTH_LYSR"/>
    <property type="match status" value="1"/>
</dbReference>
<dbReference type="PANTHER" id="PTHR30537">
    <property type="entry name" value="HTH-TYPE TRANSCRIPTIONAL REGULATOR"/>
    <property type="match status" value="1"/>
</dbReference>
<dbReference type="InterPro" id="IPR036388">
    <property type="entry name" value="WH-like_DNA-bd_sf"/>
</dbReference>
<gene>
    <name evidence="6" type="ORF">GGD41_003055</name>
</gene>
<dbReference type="GO" id="GO:0043565">
    <property type="term" value="F:sequence-specific DNA binding"/>
    <property type="evidence" value="ECO:0007669"/>
    <property type="project" value="TreeGrafter"/>
</dbReference>
<reference evidence="6 7" key="1">
    <citation type="submission" date="2020-07" db="EMBL/GenBank/DDBJ databases">
        <title>Exploring microbial biodiversity for novel pathways involved in the catabolism of aromatic compounds derived from lignin.</title>
        <authorList>
            <person name="Elkins J."/>
        </authorList>
    </citation>
    <scope>NUCLEOTIDE SEQUENCE [LARGE SCALE GENOMIC DNA]</scope>
    <source>
        <strain evidence="6 7">H2C3B</strain>
    </source>
</reference>
<dbReference type="InterPro" id="IPR005119">
    <property type="entry name" value="LysR_subst-bd"/>
</dbReference>
<dbReference type="EMBL" id="JACCAU010000001">
    <property type="protein sequence ID" value="NYH15827.1"/>
    <property type="molecule type" value="Genomic_DNA"/>
</dbReference>
<proteinExistence type="inferred from homology"/>
<dbReference type="InterPro" id="IPR058163">
    <property type="entry name" value="LysR-type_TF_proteobact-type"/>
</dbReference>
<dbReference type="GO" id="GO:0003700">
    <property type="term" value="F:DNA-binding transcription factor activity"/>
    <property type="evidence" value="ECO:0007669"/>
    <property type="project" value="InterPro"/>
</dbReference>
<evidence type="ECO:0000256" key="4">
    <source>
        <dbReference type="ARBA" id="ARBA00023163"/>
    </source>
</evidence>
<keyword evidence="4" id="KW-0804">Transcription</keyword>
<organism evidence="6 7">
    <name type="scientific">Paraburkholderia bryophila</name>
    <dbReference type="NCBI Taxonomy" id="420952"/>
    <lineage>
        <taxon>Bacteria</taxon>
        <taxon>Pseudomonadati</taxon>
        <taxon>Pseudomonadota</taxon>
        <taxon>Betaproteobacteria</taxon>
        <taxon>Burkholderiales</taxon>
        <taxon>Burkholderiaceae</taxon>
        <taxon>Paraburkholderia</taxon>
    </lineage>
</organism>
<feature type="domain" description="HTH lysR-type" evidence="5">
    <location>
        <begin position="1"/>
        <end position="58"/>
    </location>
</feature>
<evidence type="ECO:0000313" key="7">
    <source>
        <dbReference type="Proteomes" id="UP000572540"/>
    </source>
</evidence>
<dbReference type="SUPFAM" id="SSF53850">
    <property type="entry name" value="Periplasmic binding protein-like II"/>
    <property type="match status" value="1"/>
</dbReference>
<dbReference type="Gene3D" id="3.40.190.290">
    <property type="match status" value="1"/>
</dbReference>
<evidence type="ECO:0000259" key="5">
    <source>
        <dbReference type="PROSITE" id="PS50931"/>
    </source>
</evidence>
<keyword evidence="2" id="KW-0805">Transcription regulation</keyword>
<accession>A0A7Y9W880</accession>
<dbReference type="GO" id="GO:0006351">
    <property type="term" value="P:DNA-templated transcription"/>
    <property type="evidence" value="ECO:0007669"/>
    <property type="project" value="TreeGrafter"/>
</dbReference>
<evidence type="ECO:0000313" key="6">
    <source>
        <dbReference type="EMBL" id="NYH15827.1"/>
    </source>
</evidence>
<name>A0A7Y9W880_9BURK</name>
<evidence type="ECO:0000256" key="2">
    <source>
        <dbReference type="ARBA" id="ARBA00023015"/>
    </source>
</evidence>
<dbReference type="PANTHER" id="PTHR30537:SF5">
    <property type="entry name" value="HTH-TYPE TRANSCRIPTIONAL ACTIVATOR TTDR-RELATED"/>
    <property type="match status" value="1"/>
</dbReference>
<dbReference type="Pfam" id="PF03466">
    <property type="entry name" value="LysR_substrate"/>
    <property type="match status" value="1"/>
</dbReference>
<comment type="caution">
    <text evidence="6">The sequence shown here is derived from an EMBL/GenBank/DDBJ whole genome shotgun (WGS) entry which is preliminary data.</text>
</comment>
<dbReference type="AlphaFoldDB" id="A0A7Y9W880"/>
<dbReference type="Pfam" id="PF00126">
    <property type="entry name" value="HTH_1"/>
    <property type="match status" value="1"/>
</dbReference>
<evidence type="ECO:0000256" key="3">
    <source>
        <dbReference type="ARBA" id="ARBA00023125"/>
    </source>
</evidence>
<dbReference type="RefSeq" id="WP_179711801.1">
    <property type="nucleotide sequence ID" value="NZ_JACCAU010000001.1"/>
</dbReference>
<dbReference type="InterPro" id="IPR000847">
    <property type="entry name" value="LysR_HTH_N"/>
</dbReference>
<dbReference type="CDD" id="cd08422">
    <property type="entry name" value="PBP2_CrgA_like"/>
    <property type="match status" value="1"/>
</dbReference>
<dbReference type="Gene3D" id="1.10.10.10">
    <property type="entry name" value="Winged helix-like DNA-binding domain superfamily/Winged helix DNA-binding domain"/>
    <property type="match status" value="1"/>
</dbReference>
<protein>
    <submittedName>
        <fullName evidence="6">DNA-binding transcriptional LysR family regulator</fullName>
    </submittedName>
</protein>